<evidence type="ECO:0000256" key="1">
    <source>
        <dbReference type="SAM" id="Phobius"/>
    </source>
</evidence>
<keyword evidence="1" id="KW-0472">Membrane</keyword>
<name>A0A543AQW3_9ACTN</name>
<gene>
    <name evidence="2" type="ORF">FB566_0450</name>
</gene>
<feature type="transmembrane region" description="Helical" evidence="1">
    <location>
        <begin position="73"/>
        <end position="94"/>
    </location>
</feature>
<organism evidence="2 3">
    <name type="scientific">Stackebrandtia endophytica</name>
    <dbReference type="NCBI Taxonomy" id="1496996"/>
    <lineage>
        <taxon>Bacteria</taxon>
        <taxon>Bacillati</taxon>
        <taxon>Actinomycetota</taxon>
        <taxon>Actinomycetes</taxon>
        <taxon>Glycomycetales</taxon>
        <taxon>Glycomycetaceae</taxon>
        <taxon>Stackebrandtia</taxon>
    </lineage>
</organism>
<dbReference type="Proteomes" id="UP000317043">
    <property type="component" value="Unassembled WGS sequence"/>
</dbReference>
<reference evidence="2 3" key="1">
    <citation type="submission" date="2019-06" db="EMBL/GenBank/DDBJ databases">
        <title>Sequencing the genomes of 1000 actinobacteria strains.</title>
        <authorList>
            <person name="Klenk H.-P."/>
        </authorList>
    </citation>
    <scope>NUCLEOTIDE SEQUENCE [LARGE SCALE GENOMIC DNA]</scope>
    <source>
        <strain evidence="2 3">DSM 45928</strain>
    </source>
</reference>
<keyword evidence="3" id="KW-1185">Reference proteome</keyword>
<dbReference type="EMBL" id="VFOW01000001">
    <property type="protein sequence ID" value="TQL74959.1"/>
    <property type="molecule type" value="Genomic_DNA"/>
</dbReference>
<dbReference type="OrthoDB" id="5194611at2"/>
<sequence>MAVPQFEAPVAKSRPATVTTAAALQILLFVLSVVGVTLTLTYGADVTEAMRANLEAQGAAPDIINSMSAGDDALSLVFNMAPGLATLILAFFVLRGSNGARITTWVVSGLMLLCSIGGVGIMALIGASSVDGVDFAEATEAGLAAVPSWYNAFSTVSLVISVLAYLLVIILLALPASNDYFRKDRAPQQIILPGDHN</sequence>
<feature type="transmembrane region" description="Helical" evidence="1">
    <location>
        <begin position="21"/>
        <end position="44"/>
    </location>
</feature>
<proteinExistence type="predicted"/>
<dbReference type="RefSeq" id="WP_142034451.1">
    <property type="nucleotide sequence ID" value="NZ_JBHTGS010000002.1"/>
</dbReference>
<comment type="caution">
    <text evidence="2">The sequence shown here is derived from an EMBL/GenBank/DDBJ whole genome shotgun (WGS) entry which is preliminary data.</text>
</comment>
<evidence type="ECO:0000313" key="3">
    <source>
        <dbReference type="Proteomes" id="UP000317043"/>
    </source>
</evidence>
<feature type="transmembrane region" description="Helical" evidence="1">
    <location>
        <begin position="149"/>
        <end position="174"/>
    </location>
</feature>
<feature type="transmembrane region" description="Helical" evidence="1">
    <location>
        <begin position="106"/>
        <end position="129"/>
    </location>
</feature>
<evidence type="ECO:0000313" key="2">
    <source>
        <dbReference type="EMBL" id="TQL74959.1"/>
    </source>
</evidence>
<keyword evidence="1" id="KW-0812">Transmembrane</keyword>
<keyword evidence="1" id="KW-1133">Transmembrane helix</keyword>
<dbReference type="InParanoid" id="A0A543AQW3"/>
<protein>
    <submittedName>
        <fullName evidence="2">Uncharacterized protein</fullName>
    </submittedName>
</protein>
<dbReference type="AlphaFoldDB" id="A0A543AQW3"/>
<accession>A0A543AQW3</accession>